<dbReference type="AlphaFoldDB" id="A0A9Q3PFW7"/>
<evidence type="ECO:0000259" key="1">
    <source>
        <dbReference type="Pfam" id="PF17919"/>
    </source>
</evidence>
<dbReference type="PANTHER" id="PTHR34072:SF52">
    <property type="entry name" value="RIBONUCLEASE H"/>
    <property type="match status" value="1"/>
</dbReference>
<dbReference type="Pfam" id="PF17919">
    <property type="entry name" value="RT_RNaseH_2"/>
    <property type="match status" value="1"/>
</dbReference>
<dbReference type="SUPFAM" id="SSF56672">
    <property type="entry name" value="DNA/RNA polymerases"/>
    <property type="match status" value="1"/>
</dbReference>
<dbReference type="InterPro" id="IPR041577">
    <property type="entry name" value="RT_RNaseH_2"/>
</dbReference>
<keyword evidence="3" id="KW-1185">Reference proteome</keyword>
<gene>
    <name evidence="2" type="ORF">O181_099909</name>
</gene>
<accession>A0A9Q3PFW7</accession>
<dbReference type="EMBL" id="AVOT02069233">
    <property type="protein sequence ID" value="MBW0560194.1"/>
    <property type="molecule type" value="Genomic_DNA"/>
</dbReference>
<proteinExistence type="predicted"/>
<comment type="caution">
    <text evidence="2">The sequence shown here is derived from an EMBL/GenBank/DDBJ whole genome shotgun (WGS) entry which is preliminary data.</text>
</comment>
<organism evidence="2 3">
    <name type="scientific">Austropuccinia psidii MF-1</name>
    <dbReference type="NCBI Taxonomy" id="1389203"/>
    <lineage>
        <taxon>Eukaryota</taxon>
        <taxon>Fungi</taxon>
        <taxon>Dikarya</taxon>
        <taxon>Basidiomycota</taxon>
        <taxon>Pucciniomycotina</taxon>
        <taxon>Pucciniomycetes</taxon>
        <taxon>Pucciniales</taxon>
        <taxon>Sphaerophragmiaceae</taxon>
        <taxon>Austropuccinia</taxon>
    </lineage>
</organism>
<protein>
    <recommendedName>
        <fullName evidence="1">Reverse transcriptase/retrotransposon-derived protein RNase H-like domain-containing protein</fullName>
    </recommendedName>
</protein>
<evidence type="ECO:0000313" key="2">
    <source>
        <dbReference type="EMBL" id="MBW0560194.1"/>
    </source>
</evidence>
<evidence type="ECO:0000313" key="3">
    <source>
        <dbReference type="Proteomes" id="UP000765509"/>
    </source>
</evidence>
<reference evidence="2" key="1">
    <citation type="submission" date="2021-03" db="EMBL/GenBank/DDBJ databases">
        <title>Draft genome sequence of rust myrtle Austropuccinia psidii MF-1, a brazilian biotype.</title>
        <authorList>
            <person name="Quecine M.C."/>
            <person name="Pachon D.M.R."/>
            <person name="Bonatelli M.L."/>
            <person name="Correr F.H."/>
            <person name="Franceschini L.M."/>
            <person name="Leite T.F."/>
            <person name="Margarido G.R.A."/>
            <person name="Almeida C.A."/>
            <person name="Ferrarezi J.A."/>
            <person name="Labate C.A."/>
        </authorList>
    </citation>
    <scope>NUCLEOTIDE SEQUENCE</scope>
    <source>
        <strain evidence="2">MF-1</strain>
    </source>
</reference>
<dbReference type="OrthoDB" id="3252467at2759"/>
<dbReference type="PANTHER" id="PTHR34072">
    <property type="entry name" value="ENZYMATIC POLYPROTEIN-RELATED"/>
    <property type="match status" value="1"/>
</dbReference>
<dbReference type="InterPro" id="IPR043502">
    <property type="entry name" value="DNA/RNA_pol_sf"/>
</dbReference>
<name>A0A9Q3PFW7_9BASI</name>
<sequence length="168" mass="19281">MDLPSLSFHAPLEEKWDEEEEPEEVETFLKVVPPSYYHYLDMFSKMKAEKPPPYNACDHNIELEGLLPPFQLLKEEFTSSPILSHFNTSLPTIVETGTSYSALGSVISQVNYSGKNLLEFYSHKLPQAELNYEIHDKELLGIFWALKRCGNSFCCGINNRKYLEGEII</sequence>
<feature type="non-terminal residue" evidence="2">
    <location>
        <position position="1"/>
    </location>
</feature>
<dbReference type="Proteomes" id="UP000765509">
    <property type="component" value="Unassembled WGS sequence"/>
</dbReference>
<feature type="domain" description="Reverse transcriptase/retrotransposon-derived protein RNase H-like" evidence="1">
    <location>
        <begin position="70"/>
        <end position="151"/>
    </location>
</feature>